<dbReference type="GO" id="GO:0006396">
    <property type="term" value="P:RNA processing"/>
    <property type="evidence" value="ECO:0007669"/>
    <property type="project" value="InterPro"/>
</dbReference>
<keyword evidence="5" id="KW-1185">Reference proteome</keyword>
<dbReference type="EMBL" id="CAJNOR010000698">
    <property type="protein sequence ID" value="CAF0984697.1"/>
    <property type="molecule type" value="Genomic_DNA"/>
</dbReference>
<dbReference type="Proteomes" id="UP000663852">
    <property type="component" value="Unassembled WGS sequence"/>
</dbReference>
<protein>
    <recommendedName>
        <fullName evidence="2">RNase III domain-containing protein</fullName>
    </recommendedName>
</protein>
<dbReference type="PANTHER" id="PTHR14950:SF37">
    <property type="entry name" value="ENDORIBONUCLEASE DICER"/>
    <property type="match status" value="1"/>
</dbReference>
<gene>
    <name evidence="4" type="ORF">EDS130_LOCUS21467</name>
    <name evidence="3" type="ORF">XAT740_LOCUS12373</name>
</gene>
<dbReference type="AlphaFoldDB" id="A0A814FLP1"/>
<evidence type="ECO:0000313" key="3">
    <source>
        <dbReference type="EMBL" id="CAF0984697.1"/>
    </source>
</evidence>
<dbReference type="Gene3D" id="1.10.1520.10">
    <property type="entry name" value="Ribonuclease III domain"/>
    <property type="match status" value="1"/>
</dbReference>
<evidence type="ECO:0000259" key="2">
    <source>
        <dbReference type="PROSITE" id="PS50142"/>
    </source>
</evidence>
<evidence type="ECO:0000313" key="4">
    <source>
        <dbReference type="EMBL" id="CAF1128879.1"/>
    </source>
</evidence>
<evidence type="ECO:0000313" key="5">
    <source>
        <dbReference type="Proteomes" id="UP000663828"/>
    </source>
</evidence>
<dbReference type="SUPFAM" id="SSF69065">
    <property type="entry name" value="RNase III domain-like"/>
    <property type="match status" value="1"/>
</dbReference>
<dbReference type="PANTHER" id="PTHR14950">
    <property type="entry name" value="DICER-RELATED"/>
    <property type="match status" value="1"/>
</dbReference>
<dbReference type="InterPro" id="IPR036389">
    <property type="entry name" value="RNase_III_sf"/>
</dbReference>
<comment type="caution">
    <text evidence="3">The sequence shown here is derived from an EMBL/GenBank/DDBJ whole genome shotgun (WGS) entry which is preliminary data.</text>
</comment>
<proteinExistence type="predicted"/>
<dbReference type="InterPro" id="IPR000999">
    <property type="entry name" value="RNase_III_dom"/>
</dbReference>
<reference evidence="3" key="1">
    <citation type="submission" date="2021-02" db="EMBL/GenBank/DDBJ databases">
        <authorList>
            <person name="Nowell W R."/>
        </authorList>
    </citation>
    <scope>NUCLEOTIDE SEQUENCE</scope>
</reference>
<dbReference type="PROSITE" id="PS50142">
    <property type="entry name" value="RNASE_3_2"/>
    <property type="match status" value="1"/>
</dbReference>
<dbReference type="PROSITE" id="PS00517">
    <property type="entry name" value="RNASE_3_1"/>
    <property type="match status" value="1"/>
</dbReference>
<dbReference type="Pfam" id="PF14622">
    <property type="entry name" value="Ribonucleas_3_3"/>
    <property type="match status" value="1"/>
</dbReference>
<dbReference type="GO" id="GO:0004525">
    <property type="term" value="F:ribonuclease III activity"/>
    <property type="evidence" value="ECO:0007669"/>
    <property type="project" value="InterPro"/>
</dbReference>
<name>A0A814FLP1_ADIRI</name>
<dbReference type="SMART" id="SM00535">
    <property type="entry name" value="RIBOc"/>
    <property type="match status" value="1"/>
</dbReference>
<evidence type="ECO:0000256" key="1">
    <source>
        <dbReference type="ARBA" id="ARBA00022801"/>
    </source>
</evidence>
<dbReference type="CDD" id="cd00593">
    <property type="entry name" value="RIBOc"/>
    <property type="match status" value="1"/>
</dbReference>
<keyword evidence="1" id="KW-0378">Hydrolase</keyword>
<accession>A0A814FLP1</accession>
<dbReference type="EMBL" id="CAJNOJ010000108">
    <property type="protein sequence ID" value="CAF1128879.1"/>
    <property type="molecule type" value="Genomic_DNA"/>
</dbReference>
<dbReference type="Proteomes" id="UP000663828">
    <property type="component" value="Unassembled WGS sequence"/>
</dbReference>
<feature type="domain" description="RNase III" evidence="2">
    <location>
        <begin position="7"/>
        <end position="130"/>
    </location>
</feature>
<sequence>MNRTELLRRFQTACGYTFKNITLLEEALTHDSNRVNNREAPTYQRLEFLGDSVLNLVVSEYLYRNNTSFTEGQLTTKRSELTDANKQRQIAEKLALKDYILFGQSVPRDQFRGHHCFVESVIGAVYMDSGLEDARKLIRRFWEFTDDANTASTAGAGNCVLS</sequence>
<dbReference type="OrthoDB" id="67027at2759"/>
<organism evidence="3 5">
    <name type="scientific">Adineta ricciae</name>
    <name type="common">Rotifer</name>
    <dbReference type="NCBI Taxonomy" id="249248"/>
    <lineage>
        <taxon>Eukaryota</taxon>
        <taxon>Metazoa</taxon>
        <taxon>Spiralia</taxon>
        <taxon>Gnathifera</taxon>
        <taxon>Rotifera</taxon>
        <taxon>Eurotatoria</taxon>
        <taxon>Bdelloidea</taxon>
        <taxon>Adinetida</taxon>
        <taxon>Adinetidae</taxon>
        <taxon>Adineta</taxon>
    </lineage>
</organism>